<dbReference type="InterPro" id="IPR005027">
    <property type="entry name" value="Glyco_trans_43"/>
</dbReference>
<feature type="binding site" evidence="16">
    <location>
        <position position="161"/>
    </location>
    <ligand>
        <name>UDP-alpha-D-glucuronate</name>
        <dbReference type="ChEBI" id="CHEBI:58052"/>
    </ligand>
</feature>
<evidence type="ECO:0000256" key="6">
    <source>
        <dbReference type="ARBA" id="ARBA00022723"/>
    </source>
</evidence>
<dbReference type="PANTHER" id="PTHR10896:SF65">
    <property type="entry name" value="GALACTOSYLGALACTOSYLXYLOSYLPROTEIN 3-BETA-GLUCURONOSYLTRANSFERASE 3"/>
    <property type="match status" value="1"/>
</dbReference>
<dbReference type="Gene3D" id="3.90.550.10">
    <property type="entry name" value="Spore Coat Polysaccharide Biosynthesis Protein SpsA, Chain A"/>
    <property type="match status" value="1"/>
</dbReference>
<dbReference type="Proteomes" id="UP000515152">
    <property type="component" value="Chromosome 18"/>
</dbReference>
<evidence type="ECO:0000256" key="3">
    <source>
        <dbReference type="ARBA" id="ARBA00012641"/>
    </source>
</evidence>
<keyword evidence="4 20" id="KW-0808">Transferase</keyword>
<dbReference type="OrthoDB" id="675023at2759"/>
<dbReference type="AlphaFoldDB" id="A0A6P8H0C1"/>
<keyword evidence="7 20" id="KW-0735">Signal-anchor</keyword>
<dbReference type="GO" id="GO:0046872">
    <property type="term" value="F:metal ion binding"/>
    <property type="evidence" value="ECO:0007669"/>
    <property type="project" value="UniProtKB-KW"/>
</dbReference>
<dbReference type="KEGG" id="char:105895533"/>
<keyword evidence="19" id="KW-1015">Disulfide bond</keyword>
<dbReference type="Pfam" id="PF03360">
    <property type="entry name" value="Glyco_transf_43"/>
    <property type="match status" value="1"/>
</dbReference>
<dbReference type="GeneID" id="105895533"/>
<evidence type="ECO:0000256" key="1">
    <source>
        <dbReference type="ARBA" id="ARBA00001936"/>
    </source>
</evidence>
<keyword evidence="10" id="KW-0472">Membrane</keyword>
<evidence type="ECO:0000256" key="20">
    <source>
        <dbReference type="RuleBase" id="RU363127"/>
    </source>
</evidence>
<dbReference type="SUPFAM" id="SSF53448">
    <property type="entry name" value="Nucleotide-diphospho-sugar transferases"/>
    <property type="match status" value="1"/>
</dbReference>
<feature type="disulfide bond" description="Interchain" evidence="19">
    <location>
        <position position="35"/>
    </location>
</feature>
<evidence type="ECO:0000256" key="2">
    <source>
        <dbReference type="ARBA" id="ARBA00007706"/>
    </source>
</evidence>
<keyword evidence="5" id="KW-0812">Transmembrane</keyword>
<feature type="binding site" evidence="16">
    <location>
        <position position="156"/>
    </location>
    <ligand>
        <name>UDP-alpha-D-glucuronate</name>
        <dbReference type="ChEBI" id="CHEBI:58052"/>
    </ligand>
</feature>
<sequence length="333" mass="38115">MRMKLKLKTVFVFYFMVSLLGLVYALMQLGQRCDCTEHDKMKDNTIYRLRGELHKLQEEVKKCDPTKPPKKPHLPTIYVITPTYARLVQKAELTRLSQTFLHVPQLHWVVVEDSDKPTALVRDFLSASGVAYTQLHTLTPKERKLQDGDPSWLKPRGAEQRNEGLRWLRETASATKGQQGAAMETSVVYFADDDNTYSLMLFEEMRSTQRVSVWPVGLVGGMRFERPVVDKGKVVRFHTGWRPNRPFPLDMAGFAVSLRLVLTNPDARFDGDAQMGFLESSFLQGLVTMEELEPKADMCTKVLVWHTRTEKPKMKREDALQKQGLGSDPKVEV</sequence>
<evidence type="ECO:0000313" key="24">
    <source>
        <dbReference type="RefSeq" id="XP_031440505.1"/>
    </source>
</evidence>
<feature type="site" description="Interaction with galactose moiety of substrate glycoprotein" evidence="18">
    <location>
        <position position="225"/>
    </location>
</feature>
<evidence type="ECO:0000256" key="12">
    <source>
        <dbReference type="ARBA" id="ARBA00023211"/>
    </source>
</evidence>
<evidence type="ECO:0000256" key="9">
    <source>
        <dbReference type="ARBA" id="ARBA00023034"/>
    </source>
</evidence>
<evidence type="ECO:0000256" key="19">
    <source>
        <dbReference type="PIRSR" id="PIRSR605027-5"/>
    </source>
</evidence>
<evidence type="ECO:0000256" key="11">
    <source>
        <dbReference type="ARBA" id="ARBA00023180"/>
    </source>
</evidence>
<feature type="chain" id="PRO_5027977237" description="Galactosylgalactosylxylosylprotein 3-beta-glucuronosyltransferase" evidence="22">
    <location>
        <begin position="26"/>
        <end position="333"/>
    </location>
</feature>
<comment type="catalytic activity">
    <reaction evidence="13 20">
        <text>3-O-(beta-D-galactosyl-(1-&gt;3)-beta-D-galactosyl-(1-&gt;4)-beta-D-xylosyl)-L-seryl-[protein] + UDP-alpha-D-glucuronate = 3-O-(beta-D-GlcA-(1-&gt;3)-beta-D-Gal-(1-&gt;3)-beta-D-Gal-(1-&gt;4)-beta-D-Xyl)-L-seryl-[protein] + UDP + H(+)</text>
        <dbReference type="Rhea" id="RHEA:24168"/>
        <dbReference type="Rhea" id="RHEA-COMP:12571"/>
        <dbReference type="Rhea" id="RHEA-COMP:12573"/>
        <dbReference type="ChEBI" id="CHEBI:15378"/>
        <dbReference type="ChEBI" id="CHEBI:58052"/>
        <dbReference type="ChEBI" id="CHEBI:58223"/>
        <dbReference type="ChEBI" id="CHEBI:132090"/>
        <dbReference type="ChEBI" id="CHEBI:132093"/>
        <dbReference type="EC" id="2.4.1.135"/>
    </reaction>
</comment>
<proteinExistence type="inferred from homology"/>
<dbReference type="PANTHER" id="PTHR10896">
    <property type="entry name" value="GALACTOSYLGALACTOSYLXYLOSYLPROTEIN 3-BETA-GLUCURONOSYLTRANSFERASE BETA-1,3-GLUCURONYLTRANSFERASE"/>
    <property type="match status" value="1"/>
</dbReference>
<feature type="binding site" evidence="16">
    <location>
        <position position="113"/>
    </location>
    <ligand>
        <name>UDP-alpha-D-glucuronate</name>
        <dbReference type="ChEBI" id="CHEBI:58052"/>
    </ligand>
</feature>
<evidence type="ECO:0000313" key="23">
    <source>
        <dbReference type="Proteomes" id="UP000515152"/>
    </source>
</evidence>
<protein>
    <recommendedName>
        <fullName evidence="3 20">Galactosylgalactosylxylosylprotein 3-beta-glucuronosyltransferase</fullName>
        <ecNumber evidence="3 20">2.4.1.135</ecNumber>
    </recommendedName>
</protein>
<gene>
    <name evidence="24" type="primary">b3gat3</name>
</gene>
<comment type="cofactor">
    <cofactor evidence="1 17 20">
        <name>Mn(2+)</name>
        <dbReference type="ChEBI" id="CHEBI:29035"/>
    </cofactor>
</comment>
<keyword evidence="12 17" id="KW-0464">Manganese</keyword>
<feature type="binding site" evidence="16">
    <location>
        <begin position="82"/>
        <end position="84"/>
    </location>
    <ligand>
        <name>UDP-alpha-D-glucuronate</name>
        <dbReference type="ChEBI" id="CHEBI:58052"/>
    </ligand>
</feature>
<keyword evidence="9 20" id="KW-0333">Golgi apparatus</keyword>
<dbReference type="CDD" id="cd00218">
    <property type="entry name" value="GlcAT-I"/>
    <property type="match status" value="1"/>
</dbReference>
<evidence type="ECO:0000256" key="16">
    <source>
        <dbReference type="PIRSR" id="PIRSR605027-2"/>
    </source>
</evidence>
<evidence type="ECO:0000256" key="5">
    <source>
        <dbReference type="ARBA" id="ARBA00022692"/>
    </source>
</evidence>
<feature type="binding site" evidence="16">
    <location>
        <begin position="192"/>
        <end position="194"/>
    </location>
    <ligand>
        <name>UDP-alpha-D-glucuronate</name>
        <dbReference type="ChEBI" id="CHEBI:58052"/>
    </ligand>
</feature>
<feature type="binding site" evidence="17">
    <location>
        <position position="194"/>
    </location>
    <ligand>
        <name>Mn(2+)</name>
        <dbReference type="ChEBI" id="CHEBI:29035"/>
    </ligand>
</feature>
<evidence type="ECO:0000256" key="22">
    <source>
        <dbReference type="SAM" id="SignalP"/>
    </source>
</evidence>
<evidence type="ECO:0000256" key="8">
    <source>
        <dbReference type="ARBA" id="ARBA00022989"/>
    </source>
</evidence>
<dbReference type="RefSeq" id="XP_031440505.1">
    <property type="nucleotide sequence ID" value="XM_031584645.2"/>
</dbReference>
<dbReference type="InterPro" id="IPR029044">
    <property type="entry name" value="Nucleotide-diphossugar_trans"/>
</dbReference>
<dbReference type="GO" id="GO:0015018">
    <property type="term" value="F:galactosylgalactosylxylosylprotein 3-beta-glucuronosyltransferase activity"/>
    <property type="evidence" value="ECO:0007669"/>
    <property type="project" value="UniProtKB-UniRule"/>
</dbReference>
<keyword evidence="6 17" id="KW-0479">Metal-binding</keyword>
<dbReference type="CTD" id="26229"/>
<evidence type="ECO:0000256" key="17">
    <source>
        <dbReference type="PIRSR" id="PIRSR605027-3"/>
    </source>
</evidence>
<dbReference type="GO" id="GO:0005975">
    <property type="term" value="P:carbohydrate metabolic process"/>
    <property type="evidence" value="ECO:0007669"/>
    <property type="project" value="TreeGrafter"/>
</dbReference>
<dbReference type="UniPathway" id="UPA00378"/>
<dbReference type="EC" id="2.4.1.135" evidence="3 20"/>
<dbReference type="FunFam" id="3.90.550.10:FF:000010">
    <property type="entry name" value="Galactosylgalactosylxylosylprotein 3-beta-glucuronosyltransferase"/>
    <property type="match status" value="1"/>
</dbReference>
<keyword evidence="23" id="KW-1185">Reference proteome</keyword>
<feature type="region of interest" description="Disordered" evidence="21">
    <location>
        <begin position="312"/>
        <end position="333"/>
    </location>
</feature>
<feature type="active site" description="Proton donor/acceptor" evidence="15">
    <location>
        <position position="279"/>
    </location>
</feature>
<feature type="binding site" evidence="16">
    <location>
        <begin position="306"/>
        <end position="308"/>
    </location>
    <ligand>
        <name>UDP-alpha-D-glucuronate</name>
        <dbReference type="ChEBI" id="CHEBI:58052"/>
    </ligand>
</feature>
<comment type="pathway">
    <text evidence="20">Protein modification; protein glycosylation.</text>
</comment>
<dbReference type="GO" id="GO:0050650">
    <property type="term" value="P:chondroitin sulfate proteoglycan biosynthetic process"/>
    <property type="evidence" value="ECO:0007669"/>
    <property type="project" value="TreeGrafter"/>
</dbReference>
<evidence type="ECO:0000256" key="18">
    <source>
        <dbReference type="PIRSR" id="PIRSR605027-4"/>
    </source>
</evidence>
<evidence type="ECO:0000256" key="10">
    <source>
        <dbReference type="ARBA" id="ARBA00023136"/>
    </source>
</evidence>
<keyword evidence="8" id="KW-1133">Transmembrane helix</keyword>
<evidence type="ECO:0000256" key="14">
    <source>
        <dbReference type="ARBA" id="ARBA00060399"/>
    </source>
</evidence>
<name>A0A6P8H0C1_CLUHA</name>
<accession>A0A6P8H0C1</accession>
<evidence type="ECO:0000256" key="7">
    <source>
        <dbReference type="ARBA" id="ARBA00022968"/>
    </source>
</evidence>
<dbReference type="GO" id="GO:0000139">
    <property type="term" value="C:Golgi membrane"/>
    <property type="evidence" value="ECO:0007669"/>
    <property type="project" value="UniProtKB-SubCell"/>
</dbReference>
<keyword evidence="11" id="KW-0325">Glycoprotein</keyword>
<evidence type="ECO:0000256" key="15">
    <source>
        <dbReference type="PIRSR" id="PIRSR605027-1"/>
    </source>
</evidence>
<reference evidence="24" key="1">
    <citation type="submission" date="2025-08" db="UniProtKB">
        <authorList>
            <consortium name="RefSeq"/>
        </authorList>
    </citation>
    <scope>IDENTIFICATION</scope>
</reference>
<organism evidence="23 24">
    <name type="scientific">Clupea harengus</name>
    <name type="common">Atlantic herring</name>
    <dbReference type="NCBI Taxonomy" id="7950"/>
    <lineage>
        <taxon>Eukaryota</taxon>
        <taxon>Metazoa</taxon>
        <taxon>Chordata</taxon>
        <taxon>Craniata</taxon>
        <taxon>Vertebrata</taxon>
        <taxon>Euteleostomi</taxon>
        <taxon>Actinopterygii</taxon>
        <taxon>Neopterygii</taxon>
        <taxon>Teleostei</taxon>
        <taxon>Clupei</taxon>
        <taxon>Clupeiformes</taxon>
        <taxon>Clupeoidei</taxon>
        <taxon>Clupeidae</taxon>
        <taxon>Clupea</taxon>
    </lineage>
</organism>
<evidence type="ECO:0000256" key="21">
    <source>
        <dbReference type="SAM" id="MobiDB-lite"/>
    </source>
</evidence>
<comment type="similarity">
    <text evidence="2 20">Belongs to the glycosyltransferase 43 family.</text>
</comment>
<evidence type="ECO:0000256" key="13">
    <source>
        <dbReference type="ARBA" id="ARBA00047979"/>
    </source>
</evidence>
<keyword evidence="22" id="KW-0732">Signal</keyword>
<comment type="subcellular location">
    <subcellularLocation>
        <location evidence="14">Endomembrane system</location>
        <topology evidence="14">Single-pass type II membrane protein</topology>
    </subcellularLocation>
    <subcellularLocation>
        <location evidence="20">Golgi apparatus membrane</location>
        <topology evidence="20">Single-pass type II membrane protein</topology>
    </subcellularLocation>
</comment>
<evidence type="ECO:0000256" key="4">
    <source>
        <dbReference type="ARBA" id="ARBA00022679"/>
    </source>
</evidence>
<feature type="signal peptide" evidence="22">
    <location>
        <begin position="1"/>
        <end position="25"/>
    </location>
</feature>